<evidence type="ECO:0000256" key="1">
    <source>
        <dbReference type="SAM" id="Phobius"/>
    </source>
</evidence>
<protein>
    <recommendedName>
        <fullName evidence="2">DUF1206 domain-containing protein</fullName>
    </recommendedName>
</protein>
<feature type="domain" description="DUF1206" evidence="2">
    <location>
        <begin position="106"/>
        <end position="173"/>
    </location>
</feature>
<feature type="transmembrane region" description="Helical" evidence="1">
    <location>
        <begin position="148"/>
        <end position="169"/>
    </location>
</feature>
<reference evidence="3 4" key="1">
    <citation type="submission" date="2018-06" db="EMBL/GenBank/DDBJ databases">
        <title>Whole genome sequencing of four bacterial strains from South Shetland trench revealing bio-synthetic gene clusters.</title>
        <authorList>
            <person name="Abdel-Mageed W.M."/>
            <person name="Lehri B."/>
            <person name="Jarmusch S.A."/>
            <person name="Miranda K."/>
            <person name="Goodfellow M."/>
            <person name="Jaspars M."/>
            <person name="Karlyshev A.V."/>
        </authorList>
    </citation>
    <scope>NUCLEOTIDE SEQUENCE [LARGE SCALE GENOMIC DNA]</scope>
    <source>
        <strain evidence="3 4">SST1</strain>
    </source>
</reference>
<keyword evidence="1" id="KW-0472">Membrane</keyword>
<accession>A0A365P8N4</accession>
<feature type="transmembrane region" description="Helical" evidence="1">
    <location>
        <begin position="200"/>
        <end position="221"/>
    </location>
</feature>
<feature type="domain" description="DUF1206" evidence="2">
    <location>
        <begin position="29"/>
        <end position="92"/>
    </location>
</feature>
<feature type="transmembrane region" description="Helical" evidence="1">
    <location>
        <begin position="36"/>
        <end position="54"/>
    </location>
</feature>
<evidence type="ECO:0000313" key="3">
    <source>
        <dbReference type="EMBL" id="RBA33231.1"/>
    </source>
</evidence>
<feature type="domain" description="DUF1206" evidence="2">
    <location>
        <begin position="198"/>
        <end position="267"/>
    </location>
</feature>
<dbReference type="Pfam" id="PF06724">
    <property type="entry name" value="DUF1206"/>
    <property type="match status" value="3"/>
</dbReference>
<organism evidence="3 4">
    <name type="scientific">Dietzia maris</name>
    <dbReference type="NCBI Taxonomy" id="37915"/>
    <lineage>
        <taxon>Bacteria</taxon>
        <taxon>Bacillati</taxon>
        <taxon>Actinomycetota</taxon>
        <taxon>Actinomycetes</taxon>
        <taxon>Mycobacteriales</taxon>
        <taxon>Dietziaceae</taxon>
        <taxon>Dietzia</taxon>
    </lineage>
</organism>
<evidence type="ECO:0000313" key="4">
    <source>
        <dbReference type="Proteomes" id="UP000252187"/>
    </source>
</evidence>
<comment type="caution">
    <text evidence="3">The sequence shown here is derived from an EMBL/GenBank/DDBJ whole genome shotgun (WGS) entry which is preliminary data.</text>
</comment>
<dbReference type="Proteomes" id="UP000252187">
    <property type="component" value="Unassembled WGS sequence"/>
</dbReference>
<proteinExistence type="predicted"/>
<keyword evidence="1" id="KW-0812">Transmembrane</keyword>
<feature type="transmembrane region" description="Helical" evidence="1">
    <location>
        <begin position="241"/>
        <end position="259"/>
    </location>
</feature>
<gene>
    <name evidence="3" type="ORF">DQ226_13405</name>
</gene>
<evidence type="ECO:0000259" key="2">
    <source>
        <dbReference type="Pfam" id="PF06724"/>
    </source>
</evidence>
<dbReference type="AlphaFoldDB" id="A0A365P8N4"/>
<name>A0A365P8N4_9ACTN</name>
<feature type="transmembrane region" description="Helical" evidence="1">
    <location>
        <begin position="74"/>
        <end position="96"/>
    </location>
</feature>
<keyword evidence="1" id="KW-1133">Transmembrane helix</keyword>
<dbReference type="EMBL" id="QNTT01000041">
    <property type="protein sequence ID" value="RBA33231.1"/>
    <property type="molecule type" value="Genomic_DNA"/>
</dbReference>
<sequence>MNSPIRSATVSGAARSAADHPALEWLARAGYVMNGVLHLLIGWIAVRIALGSGGGEASNSGALAEIASAPGGQVMLWVGAVGFLALGLWQITELFLGSEETSDRIKAAARAAVYVVLGLTTARFASGGGGSDSATASGATAGLLGSGVGKMALVVAGLAILAVGGYHVYKGATTKFVEDLERTGSGEVGRAMIITGRVGYVAKGIALAILGGLVIAAVVTADPEKAGGLDAALRAVGEQPFGQLLLVLTGAGIALYGLYSIGRARYGRM</sequence>
<feature type="transmembrane region" description="Helical" evidence="1">
    <location>
        <begin position="108"/>
        <end position="128"/>
    </location>
</feature>
<dbReference type="InterPro" id="IPR009597">
    <property type="entry name" value="DUF1206"/>
</dbReference>